<keyword evidence="2" id="KW-1185">Reference proteome</keyword>
<evidence type="ECO:0000313" key="1">
    <source>
        <dbReference type="EMBL" id="QNK01728.1"/>
    </source>
</evidence>
<dbReference type="EMBL" id="CP060412">
    <property type="protein sequence ID" value="QNK01728.1"/>
    <property type="molecule type" value="Genomic_DNA"/>
</dbReference>
<dbReference type="RefSeq" id="WP_187057187.1">
    <property type="nucleotide sequence ID" value="NZ_CP060412.1"/>
</dbReference>
<gene>
    <name evidence="1" type="ORF">H8F01_00665</name>
</gene>
<accession>A0A7G8Q4M0</accession>
<organism evidence="1 2">
    <name type="scientific">Dyella telluris</name>
    <dbReference type="NCBI Taxonomy" id="2763498"/>
    <lineage>
        <taxon>Bacteria</taxon>
        <taxon>Pseudomonadati</taxon>
        <taxon>Pseudomonadota</taxon>
        <taxon>Gammaproteobacteria</taxon>
        <taxon>Lysobacterales</taxon>
        <taxon>Rhodanobacteraceae</taxon>
        <taxon>Dyella</taxon>
    </lineage>
</organism>
<dbReference type="KEGG" id="dtl:H8F01_00665"/>
<dbReference type="Proteomes" id="UP000515873">
    <property type="component" value="Chromosome"/>
</dbReference>
<dbReference type="AlphaFoldDB" id="A0A7G8Q4M0"/>
<evidence type="ECO:0000313" key="2">
    <source>
        <dbReference type="Proteomes" id="UP000515873"/>
    </source>
</evidence>
<sequence length="113" mass="13378">MTTNYYTLEELEKAKAELKSCSDFCDRYDGNNPNKGRADLRAAMRRVDSIEEGLKREGKLPYTEQELLNQKIDQAHPKIFGKGKRVEFEGKTYERHPYKTWDDKWKADWKEVT</sequence>
<proteinExistence type="predicted"/>
<protein>
    <submittedName>
        <fullName evidence="1">Uncharacterized protein</fullName>
    </submittedName>
</protein>
<name>A0A7G8Q4M0_9GAMM</name>
<reference evidence="1 2" key="1">
    <citation type="submission" date="2020-08" db="EMBL/GenBank/DDBJ databases">
        <title>Dyella sp. G9 isolated from forest soil.</title>
        <authorList>
            <person name="Fu J."/>
            <person name="Qiu L."/>
        </authorList>
    </citation>
    <scope>NUCLEOTIDE SEQUENCE [LARGE SCALE GENOMIC DNA]</scope>
    <source>
        <strain evidence="1 2">G9</strain>
    </source>
</reference>